<name>A0A7S2BZ92_9STRA</name>
<dbReference type="Gene3D" id="2.170.15.10">
    <property type="entry name" value="Proaerolysin, chain A, domain 3"/>
    <property type="match status" value="1"/>
</dbReference>
<feature type="chain" id="PRO_5031129494" evidence="2">
    <location>
        <begin position="24"/>
        <end position="335"/>
    </location>
</feature>
<dbReference type="PANTHER" id="PTHR34007:SF1">
    <property type="entry name" value="AEROLYSIN-LIKE PROTEIN-RELATED"/>
    <property type="match status" value="1"/>
</dbReference>
<dbReference type="AlphaFoldDB" id="A0A7S2BZ92"/>
<organism evidence="3">
    <name type="scientific">Florenciella parvula</name>
    <dbReference type="NCBI Taxonomy" id="236787"/>
    <lineage>
        <taxon>Eukaryota</taxon>
        <taxon>Sar</taxon>
        <taxon>Stramenopiles</taxon>
        <taxon>Ochrophyta</taxon>
        <taxon>Dictyochophyceae</taxon>
        <taxon>Florenciellales</taxon>
        <taxon>Florenciella</taxon>
    </lineage>
</organism>
<dbReference type="Pfam" id="PF03318">
    <property type="entry name" value="ETX_MTX2"/>
    <property type="match status" value="1"/>
</dbReference>
<feature type="signal peptide" evidence="2">
    <location>
        <begin position="1"/>
        <end position="23"/>
    </location>
</feature>
<evidence type="ECO:0000256" key="2">
    <source>
        <dbReference type="SAM" id="SignalP"/>
    </source>
</evidence>
<dbReference type="SUPFAM" id="SSF56973">
    <property type="entry name" value="Aerolisin/ETX pore-forming domain"/>
    <property type="match status" value="1"/>
</dbReference>
<evidence type="ECO:0000313" key="3">
    <source>
        <dbReference type="EMBL" id="CAD9410558.1"/>
    </source>
</evidence>
<gene>
    <name evidence="3" type="ORF">FPAR1323_LOCUS7308</name>
</gene>
<reference evidence="3" key="1">
    <citation type="submission" date="2021-01" db="EMBL/GenBank/DDBJ databases">
        <authorList>
            <person name="Corre E."/>
            <person name="Pelletier E."/>
            <person name="Niang G."/>
            <person name="Scheremetjew M."/>
            <person name="Finn R."/>
            <person name="Kale V."/>
            <person name="Holt S."/>
            <person name="Cochrane G."/>
            <person name="Meng A."/>
            <person name="Brown T."/>
            <person name="Cohen L."/>
        </authorList>
    </citation>
    <scope>NUCLEOTIDE SEQUENCE</scope>
    <source>
        <strain evidence="3">RCC1693</strain>
    </source>
</reference>
<dbReference type="InterPro" id="IPR004991">
    <property type="entry name" value="Aerolysin-like"/>
</dbReference>
<protein>
    <submittedName>
        <fullName evidence="3">Uncharacterized protein</fullName>
    </submittedName>
</protein>
<evidence type="ECO:0000256" key="1">
    <source>
        <dbReference type="SAM" id="MobiDB-lite"/>
    </source>
</evidence>
<dbReference type="EMBL" id="HBGT01013592">
    <property type="protein sequence ID" value="CAD9410558.1"/>
    <property type="molecule type" value="Transcribed_RNA"/>
</dbReference>
<accession>A0A7S2BZ92</accession>
<proteinExistence type="predicted"/>
<keyword evidence="2" id="KW-0732">Signal</keyword>
<dbReference type="PANTHER" id="PTHR34007">
    <property type="entry name" value="AEROLYSIN-LIKE PROTEIN-RELATED"/>
    <property type="match status" value="1"/>
</dbReference>
<sequence>MKSTAAVAAAFVLSGYAPTAVTSEQVDVSFAFLSYTQDYCSGGVANADVGNGNLASSAEFPQYASRPPLNMSHSDEPLNLVPANGDGAMGCDEKSGDTCQQTGSTYYWCNYDQYLCMTKYASNTNEVYSNVATQTSDNDWVFTQFYDNGLDVDQTSKFTRSESKTDSASWSLSSTVDVGYELDITVKVPLEFDSTEKFTTELSTTTTSTETSTSTQSWSAEQDITIPAQSTVKLTWIITKETVTGDYSADVNMPYYAKVWCNSQTNDHYEWFVPAENFLPAAYPGTCTGSTCSISGPFTGIKGVGSFVTLQQCDLGDHTGDSCTQIPGAVYPQAQ</sequence>
<dbReference type="InterPro" id="IPR053280">
    <property type="entry name" value="Aerolysin-like_pore-former"/>
</dbReference>
<feature type="region of interest" description="Disordered" evidence="1">
    <location>
        <begin position="201"/>
        <end position="220"/>
    </location>
</feature>